<keyword evidence="1" id="KW-0560">Oxidoreductase</keyword>
<name>A0A317X0L6_9EURO</name>
<dbReference type="AlphaFoldDB" id="A0A317X0L6"/>
<dbReference type="OrthoDB" id="542013at2759"/>
<accession>A0A317X0L6</accession>
<dbReference type="PRINTS" id="PR00081">
    <property type="entry name" value="GDHRDH"/>
</dbReference>
<comment type="caution">
    <text evidence="2">The sequence shown here is derived from an EMBL/GenBank/DDBJ whole genome shotgun (WGS) entry which is preliminary data.</text>
</comment>
<dbReference type="GeneID" id="37111967"/>
<sequence>MTTATATATATTLPPISTLLGPPAPPALPQLPYQRWAYKNPPKDPSHPFTHKTVLVTGSNTGLGFEAALKFARLDAAHLILGVRTPSKGEDAKQRIIAATNYPEHRITILKLDQNSFASVREFLSNLGNLLGEERGLDVAVLNAGIAAPKYKLVHETGWEEALQVNVLSTAMVGMGVMRFLKRESPARGKGELGQLTLTGSVGHVYAKREDLIGLLDVNEGGILEVVSSREFFGVERSYCVIKVLTMYVMKGLMECARDEVWVNVVCPGFSVTELGREFPWYFVWMTRMMYWYCGRTAEQGGRSLVSATLLGEEGNGGFWVNDGGANVGEMVTSEEGMRLQERLWREIRGICERELSKM</sequence>
<protein>
    <submittedName>
        <fullName evidence="2">NAD(P)-binding protein</fullName>
    </submittedName>
</protein>
<keyword evidence="3" id="KW-1185">Reference proteome</keyword>
<dbReference type="SUPFAM" id="SSF51735">
    <property type="entry name" value="NAD(P)-binding Rossmann-fold domains"/>
    <property type="match status" value="1"/>
</dbReference>
<gene>
    <name evidence="2" type="ORF">BO94DRAFT_512868</name>
</gene>
<dbReference type="Proteomes" id="UP000246702">
    <property type="component" value="Unassembled WGS sequence"/>
</dbReference>
<dbReference type="PANTHER" id="PTHR43157">
    <property type="entry name" value="PHOSPHATIDYLINOSITOL-GLYCAN BIOSYNTHESIS CLASS F PROTEIN-RELATED"/>
    <property type="match status" value="1"/>
</dbReference>
<evidence type="ECO:0000313" key="2">
    <source>
        <dbReference type="EMBL" id="PWY91825.1"/>
    </source>
</evidence>
<dbReference type="InterPro" id="IPR036291">
    <property type="entry name" value="NAD(P)-bd_dom_sf"/>
</dbReference>
<dbReference type="InterPro" id="IPR002347">
    <property type="entry name" value="SDR_fam"/>
</dbReference>
<dbReference type="RefSeq" id="XP_025469553.1">
    <property type="nucleotide sequence ID" value="XM_025609824.1"/>
</dbReference>
<proteinExistence type="predicted"/>
<organism evidence="2 3">
    <name type="scientific">Aspergillus sclerotioniger CBS 115572</name>
    <dbReference type="NCBI Taxonomy" id="1450535"/>
    <lineage>
        <taxon>Eukaryota</taxon>
        <taxon>Fungi</taxon>
        <taxon>Dikarya</taxon>
        <taxon>Ascomycota</taxon>
        <taxon>Pezizomycotina</taxon>
        <taxon>Eurotiomycetes</taxon>
        <taxon>Eurotiomycetidae</taxon>
        <taxon>Eurotiales</taxon>
        <taxon>Aspergillaceae</taxon>
        <taxon>Aspergillus</taxon>
        <taxon>Aspergillus subgen. Circumdati</taxon>
    </lineage>
</organism>
<evidence type="ECO:0000256" key="1">
    <source>
        <dbReference type="ARBA" id="ARBA00023002"/>
    </source>
</evidence>
<dbReference type="Gene3D" id="3.40.50.720">
    <property type="entry name" value="NAD(P)-binding Rossmann-like Domain"/>
    <property type="match status" value="1"/>
</dbReference>
<dbReference type="GO" id="GO:0016491">
    <property type="term" value="F:oxidoreductase activity"/>
    <property type="evidence" value="ECO:0007669"/>
    <property type="project" value="UniProtKB-KW"/>
</dbReference>
<reference evidence="2 3" key="1">
    <citation type="submission" date="2016-12" db="EMBL/GenBank/DDBJ databases">
        <title>The genomes of Aspergillus section Nigri reveals drivers in fungal speciation.</title>
        <authorList>
            <consortium name="DOE Joint Genome Institute"/>
            <person name="Vesth T.C."/>
            <person name="Nybo J."/>
            <person name="Theobald S."/>
            <person name="Brandl J."/>
            <person name="Frisvad J.C."/>
            <person name="Nielsen K.F."/>
            <person name="Lyhne E.K."/>
            <person name="Kogle M.E."/>
            <person name="Kuo A."/>
            <person name="Riley R."/>
            <person name="Clum A."/>
            <person name="Nolan M."/>
            <person name="Lipzen A."/>
            <person name="Salamov A."/>
            <person name="Henrissat B."/>
            <person name="Wiebenga A."/>
            <person name="De Vries R.P."/>
            <person name="Grigoriev I.V."/>
            <person name="Mortensen U.H."/>
            <person name="Andersen M.R."/>
            <person name="Baker S.E."/>
        </authorList>
    </citation>
    <scope>NUCLEOTIDE SEQUENCE [LARGE SCALE GENOMIC DNA]</scope>
    <source>
        <strain evidence="2 3">CBS 115572</strain>
    </source>
</reference>
<dbReference type="Pfam" id="PF00106">
    <property type="entry name" value="adh_short"/>
    <property type="match status" value="1"/>
</dbReference>
<dbReference type="STRING" id="1450535.A0A317X0L6"/>
<dbReference type="PANTHER" id="PTHR43157:SF22">
    <property type="entry name" value="SHORT-CHAIN DEHYDROGENASE_REDUCTASE PHMF"/>
    <property type="match status" value="1"/>
</dbReference>
<evidence type="ECO:0000313" key="3">
    <source>
        <dbReference type="Proteomes" id="UP000246702"/>
    </source>
</evidence>
<dbReference type="EMBL" id="MSFK01000008">
    <property type="protein sequence ID" value="PWY91825.1"/>
    <property type="molecule type" value="Genomic_DNA"/>
</dbReference>